<reference evidence="2" key="1">
    <citation type="submission" date="2023-07" db="EMBL/GenBank/DDBJ databases">
        <title>Chromosome-level Genome Assembly of Striped Snakehead (Channa striata).</title>
        <authorList>
            <person name="Liu H."/>
        </authorList>
    </citation>
    <scope>NUCLEOTIDE SEQUENCE</scope>
    <source>
        <strain evidence="2">Gz</strain>
        <tissue evidence="2">Muscle</tissue>
    </source>
</reference>
<gene>
    <name evidence="2" type="ORF">Q5P01_017817</name>
</gene>
<keyword evidence="3" id="KW-1185">Reference proteome</keyword>
<evidence type="ECO:0000313" key="3">
    <source>
        <dbReference type="Proteomes" id="UP001187415"/>
    </source>
</evidence>
<name>A0AA88MAZ2_CHASR</name>
<feature type="compositionally biased region" description="Polar residues" evidence="1">
    <location>
        <begin position="313"/>
        <end position="323"/>
    </location>
</feature>
<proteinExistence type="predicted"/>
<evidence type="ECO:0000313" key="2">
    <source>
        <dbReference type="EMBL" id="KAK2833928.1"/>
    </source>
</evidence>
<dbReference type="AlphaFoldDB" id="A0AA88MAZ2"/>
<protein>
    <submittedName>
        <fullName evidence="2">Uncharacterized protein</fullName>
    </submittedName>
</protein>
<feature type="region of interest" description="Disordered" evidence="1">
    <location>
        <begin position="313"/>
        <end position="350"/>
    </location>
</feature>
<dbReference type="Proteomes" id="UP001187415">
    <property type="component" value="Unassembled WGS sequence"/>
</dbReference>
<sequence>MGHEMSAEQKKEIQQKELDNFVKTLKEAPDLRVNKNIVMFCSLSSSDNLKQHYEQRKMEAGDCAADWIKSLMEKLGELTPAPALAGLGGLAIAVLIDIISFNPPEECIKEALRTVFAEEKASEVWDQIDECLKRCTMNINNKDKLKSDIERIESQLSTALTKLRNSMVRDGQMSSQALKAWVNGAAFHIQMLIHLVRLGGTETCDPVKNLLSVYEKDLDKLFEKHREVIESKCQRIVRNTQAFSLVYLVDEESTWNRLNGTLTLYDQYLEAYYNHRRKHSGALEFLARKSERRLGVSAWSSVVISPGKQCSIEKSTTNKKMGNSISESQQKEREREQQRLHDFPSETGKGPDLTVNKNIVMFCSLSSSDNLKQHYEQRKMEAGDCAADWIKSLTEKLGDLTPAPALAGLVTLAIAVFIDIISFSPPEEGIREALRTVFAEEKASEVWDQIDECLKRCTMHINDHMELKSDIRRIESQLSTALTKLRNSMVRDGQMSSQALKAWVNGAAFHIQMLIHLVRLGGTETCDPVKNLLSVYEKDLDKLFEKHREVIESKCKMKVVVSELIDFFYLVGEDSKRHYIGDRCSYFEKYVEAYYNHRFLRQKPEIQQHFRDVRENLQSLVRQTGSFKP</sequence>
<evidence type="ECO:0000256" key="1">
    <source>
        <dbReference type="SAM" id="MobiDB-lite"/>
    </source>
</evidence>
<comment type="caution">
    <text evidence="2">The sequence shown here is derived from an EMBL/GenBank/DDBJ whole genome shotgun (WGS) entry which is preliminary data.</text>
</comment>
<feature type="compositionally biased region" description="Basic and acidic residues" evidence="1">
    <location>
        <begin position="329"/>
        <end position="344"/>
    </location>
</feature>
<dbReference type="EMBL" id="JAUPFM010000013">
    <property type="protein sequence ID" value="KAK2833928.1"/>
    <property type="molecule type" value="Genomic_DNA"/>
</dbReference>
<accession>A0AA88MAZ2</accession>
<organism evidence="2 3">
    <name type="scientific">Channa striata</name>
    <name type="common">Snakehead murrel</name>
    <name type="synonym">Ophicephalus striatus</name>
    <dbReference type="NCBI Taxonomy" id="64152"/>
    <lineage>
        <taxon>Eukaryota</taxon>
        <taxon>Metazoa</taxon>
        <taxon>Chordata</taxon>
        <taxon>Craniata</taxon>
        <taxon>Vertebrata</taxon>
        <taxon>Euteleostomi</taxon>
        <taxon>Actinopterygii</taxon>
        <taxon>Neopterygii</taxon>
        <taxon>Teleostei</taxon>
        <taxon>Neoteleostei</taxon>
        <taxon>Acanthomorphata</taxon>
        <taxon>Anabantaria</taxon>
        <taxon>Anabantiformes</taxon>
        <taxon>Channoidei</taxon>
        <taxon>Channidae</taxon>
        <taxon>Channa</taxon>
    </lineage>
</organism>